<evidence type="ECO:0000256" key="1">
    <source>
        <dbReference type="ARBA" id="ARBA00003408"/>
    </source>
</evidence>
<keyword evidence="6" id="KW-0050">Antiport</keyword>
<dbReference type="InterPro" id="IPR050222">
    <property type="entry name" value="MATE_MdtK"/>
</dbReference>
<feature type="transmembrane region" description="Helical" evidence="13">
    <location>
        <begin position="135"/>
        <end position="155"/>
    </location>
</feature>
<feature type="transmembrane region" description="Helical" evidence="13">
    <location>
        <begin position="326"/>
        <end position="350"/>
    </location>
</feature>
<dbReference type="PANTHER" id="PTHR43298:SF2">
    <property type="entry name" value="FMN_FAD EXPORTER YEEO-RELATED"/>
    <property type="match status" value="1"/>
</dbReference>
<feature type="transmembrane region" description="Helical" evidence="13">
    <location>
        <begin position="287"/>
        <end position="305"/>
    </location>
</feature>
<feature type="transmembrane region" description="Helical" evidence="13">
    <location>
        <begin position="167"/>
        <end position="187"/>
    </location>
</feature>
<evidence type="ECO:0000256" key="3">
    <source>
        <dbReference type="ARBA" id="ARBA00010199"/>
    </source>
</evidence>
<proteinExistence type="inferred from homology"/>
<evidence type="ECO:0000256" key="9">
    <source>
        <dbReference type="ARBA" id="ARBA00022989"/>
    </source>
</evidence>
<keyword evidence="7" id="KW-1003">Cell membrane</keyword>
<dbReference type="InterPro" id="IPR002528">
    <property type="entry name" value="MATE_fam"/>
</dbReference>
<dbReference type="NCBIfam" id="TIGR00797">
    <property type="entry name" value="matE"/>
    <property type="match status" value="1"/>
</dbReference>
<comment type="caution">
    <text evidence="14">The sequence shown here is derived from an EMBL/GenBank/DDBJ whole genome shotgun (WGS) entry which is preliminary data.</text>
</comment>
<keyword evidence="15" id="KW-1185">Reference proteome</keyword>
<evidence type="ECO:0000256" key="4">
    <source>
        <dbReference type="ARBA" id="ARBA00020268"/>
    </source>
</evidence>
<evidence type="ECO:0000256" key="8">
    <source>
        <dbReference type="ARBA" id="ARBA00022692"/>
    </source>
</evidence>
<keyword evidence="9 13" id="KW-1133">Transmembrane helix</keyword>
<evidence type="ECO:0000256" key="2">
    <source>
        <dbReference type="ARBA" id="ARBA00004651"/>
    </source>
</evidence>
<evidence type="ECO:0000256" key="12">
    <source>
        <dbReference type="ARBA" id="ARBA00031636"/>
    </source>
</evidence>
<feature type="transmembrane region" description="Helical" evidence="13">
    <location>
        <begin position="199"/>
        <end position="220"/>
    </location>
</feature>
<evidence type="ECO:0000256" key="6">
    <source>
        <dbReference type="ARBA" id="ARBA00022449"/>
    </source>
</evidence>
<dbReference type="CDD" id="cd13134">
    <property type="entry name" value="MATE_like_8"/>
    <property type="match status" value="1"/>
</dbReference>
<protein>
    <recommendedName>
        <fullName evidence="4">Probable multidrug resistance protein NorM</fullName>
    </recommendedName>
    <alternativeName>
        <fullName evidence="12">Multidrug-efflux transporter</fullName>
    </alternativeName>
</protein>
<evidence type="ECO:0000256" key="10">
    <source>
        <dbReference type="ARBA" id="ARBA00023065"/>
    </source>
</evidence>
<evidence type="ECO:0000313" key="14">
    <source>
        <dbReference type="EMBL" id="MBU5676139.1"/>
    </source>
</evidence>
<feature type="transmembrane region" description="Helical" evidence="13">
    <location>
        <begin position="362"/>
        <end position="384"/>
    </location>
</feature>
<comment type="subcellular location">
    <subcellularLocation>
        <location evidence="2">Cell membrane</location>
        <topology evidence="2">Multi-pass membrane protein</topology>
    </subcellularLocation>
</comment>
<keyword evidence="8 13" id="KW-0812">Transmembrane</keyword>
<accession>A0ABS6G1A8</accession>
<name>A0ABS6G1A8_9FIRM</name>
<keyword evidence="5" id="KW-0813">Transport</keyword>
<comment type="function">
    <text evidence="1">Multidrug efflux pump.</text>
</comment>
<comment type="similarity">
    <text evidence="3">Belongs to the multi antimicrobial extrusion (MATE) (TC 2.A.66.1) family.</text>
</comment>
<dbReference type="InterPro" id="IPR048279">
    <property type="entry name" value="MdtK-like"/>
</dbReference>
<dbReference type="PIRSF" id="PIRSF006603">
    <property type="entry name" value="DinF"/>
    <property type="match status" value="1"/>
</dbReference>
<dbReference type="RefSeq" id="WP_216415626.1">
    <property type="nucleotide sequence ID" value="NZ_JAHLQK010000002.1"/>
</dbReference>
<evidence type="ECO:0000256" key="5">
    <source>
        <dbReference type="ARBA" id="ARBA00022448"/>
    </source>
</evidence>
<sequence length="453" mass="49605">MTVEKLQNKQSIFYNTLLKLAIPIVIQNLITSSINMVDTIMIGKIGEIEIAAVGIANQYFFLFNLLIVGITSGAGIFISQYWGQKDKENIRRTLGLSLISSIIFSILFTIIAFIMPETIMKLFNKDPYVIGLGIHYLKIVSISYVFTAVSLVFGVSSRCVEDTVAPMLVSIVALLVNASLNYIFIFGHLGFPAMGVKGAALATLIARIVEAIVLIFYIYAKKGVLSAKWKQMLDINKSFIQRALRTIIPVVINDMCWAIAMIIYAIAYGNLGTQAMAAVQITTTIQNIFMVFTFGLANGAAVMIGHQVGAGNIEEGKEYTRRFVKLSIIVGIFIGIILALSAPTVLSFFNISEEVHNSALKILYITSLIMCIKVLGVVTIVGILRGGGDAGYALKVEALTMWGVGVPLAFLGSFVFKFPVEIVVLLVGLEEVTKVVFALKRLRTSEWIRQVTN</sequence>
<evidence type="ECO:0000313" key="15">
    <source>
        <dbReference type="Proteomes" id="UP000779508"/>
    </source>
</evidence>
<feature type="transmembrane region" description="Helical" evidence="13">
    <location>
        <begin position="247"/>
        <end position="267"/>
    </location>
</feature>
<keyword evidence="10" id="KW-0406">Ion transport</keyword>
<organism evidence="14 15">
    <name type="scientific">Alkaliphilus flagellatus</name>
    <dbReference type="NCBI Taxonomy" id="2841507"/>
    <lineage>
        <taxon>Bacteria</taxon>
        <taxon>Bacillati</taxon>
        <taxon>Bacillota</taxon>
        <taxon>Clostridia</taxon>
        <taxon>Peptostreptococcales</taxon>
        <taxon>Natronincolaceae</taxon>
        <taxon>Alkaliphilus</taxon>
    </lineage>
</organism>
<evidence type="ECO:0000256" key="11">
    <source>
        <dbReference type="ARBA" id="ARBA00023136"/>
    </source>
</evidence>
<reference evidence="14 15" key="1">
    <citation type="submission" date="2021-06" db="EMBL/GenBank/DDBJ databases">
        <authorList>
            <person name="Sun Q."/>
            <person name="Li D."/>
        </authorList>
    </citation>
    <scope>NUCLEOTIDE SEQUENCE [LARGE SCALE GENOMIC DNA]</scope>
    <source>
        <strain evidence="14 15">MSJ-5</strain>
    </source>
</reference>
<dbReference type="PANTHER" id="PTHR43298">
    <property type="entry name" value="MULTIDRUG RESISTANCE PROTEIN NORM-RELATED"/>
    <property type="match status" value="1"/>
</dbReference>
<feature type="transmembrane region" description="Helical" evidence="13">
    <location>
        <begin position="94"/>
        <end position="115"/>
    </location>
</feature>
<evidence type="ECO:0000256" key="7">
    <source>
        <dbReference type="ARBA" id="ARBA00022475"/>
    </source>
</evidence>
<dbReference type="EMBL" id="JAHLQK010000002">
    <property type="protein sequence ID" value="MBU5676139.1"/>
    <property type="molecule type" value="Genomic_DNA"/>
</dbReference>
<feature type="transmembrane region" description="Helical" evidence="13">
    <location>
        <begin position="12"/>
        <end position="30"/>
    </location>
</feature>
<feature type="transmembrane region" description="Helical" evidence="13">
    <location>
        <begin position="396"/>
        <end position="416"/>
    </location>
</feature>
<dbReference type="Pfam" id="PF01554">
    <property type="entry name" value="MatE"/>
    <property type="match status" value="2"/>
</dbReference>
<gene>
    <name evidence="14" type="ORF">KQI88_06890</name>
</gene>
<keyword evidence="11 13" id="KW-0472">Membrane</keyword>
<feature type="transmembrane region" description="Helical" evidence="13">
    <location>
        <begin position="59"/>
        <end position="82"/>
    </location>
</feature>
<dbReference type="Proteomes" id="UP000779508">
    <property type="component" value="Unassembled WGS sequence"/>
</dbReference>
<evidence type="ECO:0000256" key="13">
    <source>
        <dbReference type="SAM" id="Phobius"/>
    </source>
</evidence>